<dbReference type="Gene3D" id="3.90.180.10">
    <property type="entry name" value="Medium-chain alcohol dehydrogenases, catalytic domain"/>
    <property type="match status" value="1"/>
</dbReference>
<dbReference type="PROSITE" id="PS00059">
    <property type="entry name" value="ADH_ZINC"/>
    <property type="match status" value="1"/>
</dbReference>
<organism evidence="8 9">
    <name type="scientific">Planosporangium thailandense</name>
    <dbReference type="NCBI Taxonomy" id="765197"/>
    <lineage>
        <taxon>Bacteria</taxon>
        <taxon>Bacillati</taxon>
        <taxon>Actinomycetota</taxon>
        <taxon>Actinomycetes</taxon>
        <taxon>Micromonosporales</taxon>
        <taxon>Micromonosporaceae</taxon>
        <taxon>Planosporangium</taxon>
    </lineage>
</organism>
<name>A0ABX0XVC0_9ACTN</name>
<comment type="cofactor">
    <cofactor evidence="1 5">
        <name>Zn(2+)</name>
        <dbReference type="ChEBI" id="CHEBI:29105"/>
    </cofactor>
</comment>
<dbReference type="InterPro" id="IPR036291">
    <property type="entry name" value="NAD(P)-bd_dom_sf"/>
</dbReference>
<accession>A0ABX0XVC0</accession>
<dbReference type="Gene3D" id="3.40.50.720">
    <property type="entry name" value="NAD(P)-binding Rossmann-like Domain"/>
    <property type="match status" value="1"/>
</dbReference>
<dbReference type="RefSeq" id="WP_167924834.1">
    <property type="nucleotide sequence ID" value="NZ_JAATVY010000004.1"/>
</dbReference>
<dbReference type="CDD" id="cd08234">
    <property type="entry name" value="threonine_DH_like"/>
    <property type="match status" value="1"/>
</dbReference>
<evidence type="ECO:0000259" key="6">
    <source>
        <dbReference type="Pfam" id="PF00107"/>
    </source>
</evidence>
<evidence type="ECO:0000256" key="3">
    <source>
        <dbReference type="ARBA" id="ARBA00022833"/>
    </source>
</evidence>
<evidence type="ECO:0000313" key="9">
    <source>
        <dbReference type="Proteomes" id="UP000722989"/>
    </source>
</evidence>
<keyword evidence="9" id="KW-1185">Reference proteome</keyword>
<dbReference type="EMBL" id="JAATVY010000004">
    <property type="protein sequence ID" value="NJC69977.1"/>
    <property type="molecule type" value="Genomic_DNA"/>
</dbReference>
<comment type="caution">
    <text evidence="8">The sequence shown here is derived from an EMBL/GenBank/DDBJ whole genome shotgun (WGS) entry which is preliminary data.</text>
</comment>
<dbReference type="InterPro" id="IPR013154">
    <property type="entry name" value="ADH-like_N"/>
</dbReference>
<feature type="domain" description="Alcohol dehydrogenase-like C-terminal" evidence="6">
    <location>
        <begin position="173"/>
        <end position="292"/>
    </location>
</feature>
<dbReference type="SUPFAM" id="SSF51735">
    <property type="entry name" value="NAD(P)-binding Rossmann-fold domains"/>
    <property type="match status" value="1"/>
</dbReference>
<dbReference type="InterPro" id="IPR011032">
    <property type="entry name" value="GroES-like_sf"/>
</dbReference>
<sequence length="338" mass="35947">MRAVVFEAPGKLSVTEVPDPTPGPRDVVVEVAGVGICGTDIHVFDGDYAGTRFPLIPGHEISGTVVEVGSEVRSVAVGDHVVVDPTLSCGECEYCVNGRYNLCLNWNSMGVTRDNGASAQFLLAPAKNVYVLPDGVDLYQATMVEPLSCAIRAYDVLPRRMGDHYLVYGAGTMGLLLAQLAPRAGAASVSVVDPNAGRRELAREVGIEVTTASADELDRDRWDVVIDATGVIAAIEDGLPRVKPGGTFQQFGVAGLDAKARYLPNSIVRDEINMVGSAASLHSFSRAVEMFAAGAIKSRPMISHGFTLDDYGKAMDMFRNGQGRKLQIQPNASASSEF</sequence>
<evidence type="ECO:0000256" key="4">
    <source>
        <dbReference type="ARBA" id="ARBA00023002"/>
    </source>
</evidence>
<dbReference type="PANTHER" id="PTHR43401:SF5">
    <property type="entry name" value="ALCOHOL DEHYDROGENASE-RELATED"/>
    <property type="match status" value="1"/>
</dbReference>
<dbReference type="InterPro" id="IPR013149">
    <property type="entry name" value="ADH-like_C"/>
</dbReference>
<reference evidence="8 9" key="1">
    <citation type="submission" date="2020-03" db="EMBL/GenBank/DDBJ databases">
        <title>WGS of the type strain of Planosporangium spp.</title>
        <authorList>
            <person name="Thawai C."/>
        </authorList>
    </citation>
    <scope>NUCLEOTIDE SEQUENCE [LARGE SCALE GENOMIC DNA]</scope>
    <source>
        <strain evidence="8 9">TBRC 5610</strain>
    </source>
</reference>
<keyword evidence="4" id="KW-0560">Oxidoreductase</keyword>
<proteinExistence type="inferred from homology"/>
<evidence type="ECO:0000256" key="1">
    <source>
        <dbReference type="ARBA" id="ARBA00001947"/>
    </source>
</evidence>
<dbReference type="InterPro" id="IPR050129">
    <property type="entry name" value="Zn_alcohol_dh"/>
</dbReference>
<keyword evidence="2 5" id="KW-0479">Metal-binding</keyword>
<gene>
    <name evidence="8" type="ORF">HC031_09665</name>
</gene>
<dbReference type="InterPro" id="IPR002328">
    <property type="entry name" value="ADH_Zn_CS"/>
</dbReference>
<evidence type="ECO:0000256" key="2">
    <source>
        <dbReference type="ARBA" id="ARBA00022723"/>
    </source>
</evidence>
<dbReference type="PANTHER" id="PTHR43401">
    <property type="entry name" value="L-THREONINE 3-DEHYDROGENASE"/>
    <property type="match status" value="1"/>
</dbReference>
<protein>
    <submittedName>
        <fullName evidence="8">Zinc-dependent alcohol dehydrogenase family protein</fullName>
    </submittedName>
</protein>
<evidence type="ECO:0000256" key="5">
    <source>
        <dbReference type="RuleBase" id="RU361277"/>
    </source>
</evidence>
<feature type="domain" description="Alcohol dehydrogenase-like N-terminal" evidence="7">
    <location>
        <begin position="23"/>
        <end position="134"/>
    </location>
</feature>
<dbReference type="Pfam" id="PF00107">
    <property type="entry name" value="ADH_zinc_N"/>
    <property type="match status" value="1"/>
</dbReference>
<evidence type="ECO:0000259" key="7">
    <source>
        <dbReference type="Pfam" id="PF08240"/>
    </source>
</evidence>
<evidence type="ECO:0000313" key="8">
    <source>
        <dbReference type="EMBL" id="NJC69977.1"/>
    </source>
</evidence>
<dbReference type="Pfam" id="PF08240">
    <property type="entry name" value="ADH_N"/>
    <property type="match status" value="1"/>
</dbReference>
<dbReference type="Proteomes" id="UP000722989">
    <property type="component" value="Unassembled WGS sequence"/>
</dbReference>
<keyword evidence="3 5" id="KW-0862">Zinc</keyword>
<dbReference type="SUPFAM" id="SSF50129">
    <property type="entry name" value="GroES-like"/>
    <property type="match status" value="1"/>
</dbReference>
<comment type="similarity">
    <text evidence="5">Belongs to the zinc-containing alcohol dehydrogenase family.</text>
</comment>